<gene>
    <name evidence="2" type="primary">LOC114330316</name>
</gene>
<feature type="region of interest" description="Disordered" evidence="1">
    <location>
        <begin position="1001"/>
        <end position="1029"/>
    </location>
</feature>
<dbReference type="RefSeq" id="XP_028135442.1">
    <property type="nucleotide sequence ID" value="XM_028279641.1"/>
</dbReference>
<feature type="compositionally biased region" description="Polar residues" evidence="1">
    <location>
        <begin position="497"/>
        <end position="510"/>
    </location>
</feature>
<reference evidence="2" key="1">
    <citation type="submission" date="2025-08" db="UniProtKB">
        <authorList>
            <consortium name="RefSeq"/>
        </authorList>
    </citation>
    <scope>IDENTIFICATION</scope>
    <source>
        <tissue evidence="2">Whole insect</tissue>
    </source>
</reference>
<feature type="compositionally biased region" description="Polar residues" evidence="1">
    <location>
        <begin position="740"/>
        <end position="753"/>
    </location>
</feature>
<organism evidence="2">
    <name type="scientific">Diabrotica virgifera virgifera</name>
    <name type="common">western corn rootworm</name>
    <dbReference type="NCBI Taxonomy" id="50390"/>
    <lineage>
        <taxon>Eukaryota</taxon>
        <taxon>Metazoa</taxon>
        <taxon>Ecdysozoa</taxon>
        <taxon>Arthropoda</taxon>
        <taxon>Hexapoda</taxon>
        <taxon>Insecta</taxon>
        <taxon>Pterygota</taxon>
        <taxon>Neoptera</taxon>
        <taxon>Endopterygota</taxon>
        <taxon>Coleoptera</taxon>
        <taxon>Polyphaga</taxon>
        <taxon>Cucujiformia</taxon>
        <taxon>Chrysomeloidea</taxon>
        <taxon>Chrysomelidae</taxon>
        <taxon>Galerucinae</taxon>
        <taxon>Diabroticina</taxon>
        <taxon>Diabroticites</taxon>
        <taxon>Diabrotica</taxon>
    </lineage>
</organism>
<feature type="compositionally biased region" description="Basic residues" evidence="1">
    <location>
        <begin position="132"/>
        <end position="143"/>
    </location>
</feature>
<feature type="region of interest" description="Disordered" evidence="1">
    <location>
        <begin position="705"/>
        <end position="761"/>
    </location>
</feature>
<protein>
    <submittedName>
        <fullName evidence="2">Uncharacterized protein LOC114330316</fullName>
    </submittedName>
</protein>
<evidence type="ECO:0000256" key="1">
    <source>
        <dbReference type="SAM" id="MobiDB-lite"/>
    </source>
</evidence>
<feature type="compositionally biased region" description="Low complexity" evidence="1">
    <location>
        <begin position="149"/>
        <end position="159"/>
    </location>
</feature>
<feature type="region of interest" description="Disordered" evidence="1">
    <location>
        <begin position="493"/>
        <end position="512"/>
    </location>
</feature>
<feature type="compositionally biased region" description="Polar residues" evidence="1">
    <location>
        <begin position="558"/>
        <end position="568"/>
    </location>
</feature>
<sequence>MEEPVIKKKSKRKIRSTQDFNEFNRMSLLTPSSTSNPLTKSVTKKKNNLFYLPKVDLNLSGGSKENCSPNIVGDTETVVKKSKKSRSRKKLDSSEESKKDNSEIQPQQTKSGKVSEGFSTEEDKRDSEVEFKKKRRRKRKSKTKSGAQSSSEISSNENEVPQAPTDLFSNNKGDILDEIKVPEGKVLSVRKSNRISQGLPKITLTEEYDSPQKIDHTLNKQLKEHGNKANNCFVLQRGATFIQDTPSKSLVTKTPKKTVGMSKISNSVTVIDKSLKRKSSIARKSDKFSEKQPQEDIEEYFRNINNGLSLSEHSSENIDENIPTQNNFTHISKNIIVTHPTPNKGKTAYKTPLKLNDAPSNLQSVNNSDRRSSVFRKSVHQSPLMRKKEEKPMLDDTFNIHDSVLQNLRSSSKKSIRLSRNTPNLAKKQERLTFDKKDNDEDIEPINTSPLVKTSTRLSHVTPKNAKQEEQQYINELDIIVDNELTASRSALKKNNRPNGENIESPNTTAVGKRSSRLLHAIPKVTRQEEQVIIEPYVMDETKMTASTSTLKKRNRTNTENIESTNRSALGKRSIRFSQETSKNIKQEEEQLNEPYIKDDNELPASRSSVKKSNRTKIHDNINDIDKSSRNGSILKRKSSSRGTEGIALTPISSEYLSDDVFTSRENLSETVDIGILENAENDGDTFELENSIFVLSELPVVNNASSEQARRSKSLCGPSKSKSVSFMTPNLRSKRKTSEVQPSSSESMNVTPPNGEALGPSLWYAQEGSKIYPKSPHSSKVSSSSFYKSTGSLSETGSSKSVDESSSLHRPPSEYVCKKRKTWNRSLGVSILDDSGILHSVSPPWEDTALLDSSGSFEPQAHISKTSLSPIKHIDSPKESFINSTKKSNSTKKVPRTDRQSSPRKSTVLFTETISPIKQDTQKHLRFDETAETNKQNKSGLRRIKLPNFARIHQKAYDKLENLKEMSERKALRAQQLLSGKKPKPETSLTVSSSNLKIKSPTLKIKSPKSRKLLRYSPKKSPLQKPKKLEQMTSNMLISKTKTKVTPSKSSVRIVKPVEKKVVVSKIPKAVMAEKKGLSRLGFKAGPAGNTKGSRVEQIKAAASKAQPKRNSLENRREVVQKVRTNRRFELLMKMRNANG</sequence>
<evidence type="ECO:0000313" key="2">
    <source>
        <dbReference type="RefSeq" id="XP_028135442.1"/>
    </source>
</evidence>
<feature type="compositionally biased region" description="Low complexity" evidence="1">
    <location>
        <begin position="775"/>
        <end position="795"/>
    </location>
</feature>
<proteinExistence type="predicted"/>
<dbReference type="OrthoDB" id="6614499at2759"/>
<name>A0A6P7FK92_DIAVI</name>
<feature type="compositionally biased region" description="Basic and acidic residues" evidence="1">
    <location>
        <begin position="617"/>
        <end position="629"/>
    </location>
</feature>
<feature type="region of interest" description="Disordered" evidence="1">
    <location>
        <begin position="977"/>
        <end position="996"/>
    </location>
</feature>
<feature type="compositionally biased region" description="Basic residues" evidence="1">
    <location>
        <begin position="1007"/>
        <end position="1019"/>
    </location>
</feature>
<dbReference type="InParanoid" id="A0A6P7FK92"/>
<feature type="compositionally biased region" description="Polar residues" evidence="1">
    <location>
        <begin position="103"/>
        <end position="112"/>
    </location>
</feature>
<accession>A0A6P7FK92</accession>
<feature type="compositionally biased region" description="Basic residues" evidence="1">
    <location>
        <begin position="80"/>
        <end position="89"/>
    </location>
</feature>
<dbReference type="AlphaFoldDB" id="A0A6P7FK92"/>
<feature type="region of interest" description="Disordered" evidence="1">
    <location>
        <begin position="363"/>
        <end position="386"/>
    </location>
</feature>
<feature type="compositionally biased region" description="Polar residues" evidence="1">
    <location>
        <begin position="721"/>
        <end position="732"/>
    </location>
</feature>
<feature type="compositionally biased region" description="Basic and acidic residues" evidence="1">
    <location>
        <begin position="90"/>
        <end position="102"/>
    </location>
</feature>
<feature type="region of interest" description="Disordered" evidence="1">
    <location>
        <begin position="865"/>
        <end position="908"/>
    </location>
</feature>
<feature type="compositionally biased region" description="Basic and acidic residues" evidence="1">
    <location>
        <begin position="121"/>
        <end position="131"/>
    </location>
</feature>
<feature type="compositionally biased region" description="Polar residues" evidence="1">
    <location>
        <begin position="60"/>
        <end position="69"/>
    </location>
</feature>
<feature type="region of interest" description="Disordered" evidence="1">
    <location>
        <begin position="546"/>
        <end position="643"/>
    </location>
</feature>
<dbReference type="KEGG" id="dvv:114330316"/>
<feature type="region of interest" description="Disordered" evidence="1">
    <location>
        <begin position="774"/>
        <end position="814"/>
    </location>
</feature>
<feature type="region of interest" description="Disordered" evidence="1">
    <location>
        <begin position="58"/>
        <end position="173"/>
    </location>
</feature>